<evidence type="ECO:0000313" key="2">
    <source>
        <dbReference type="EMBL" id="EJK53295.1"/>
    </source>
</evidence>
<feature type="compositionally biased region" description="Basic and acidic residues" evidence="1">
    <location>
        <begin position="30"/>
        <end position="39"/>
    </location>
</feature>
<comment type="caution">
    <text evidence="2">The sequence shown here is derived from an EMBL/GenBank/DDBJ whole genome shotgun (WGS) entry which is preliminary data.</text>
</comment>
<dbReference type="EMBL" id="AGNL01038077">
    <property type="protein sequence ID" value="EJK53295.1"/>
    <property type="molecule type" value="Genomic_DNA"/>
</dbReference>
<feature type="region of interest" description="Disordered" evidence="1">
    <location>
        <begin position="1"/>
        <end position="116"/>
    </location>
</feature>
<name>K0RJ95_THAOC</name>
<protein>
    <submittedName>
        <fullName evidence="2">Uncharacterized protein</fullName>
    </submittedName>
</protein>
<sequence>SSRYPENAQDEIKRQACHGPTVAHVMTRRWSNDNAERSGDQPAQQGCTGQSMGPAPAVRRRREKDPEPAGSDQARDQEAEEQAQAADGKAEDHHAGRAPVPNPTGPRPRGYTATPPPRLSAWLTPCAAITWSLEGAGGRVYQTYCQLTQPTQFLPLLRLLQLSFQFNEHNHLTSLVGSSLGLCLVMNFFSVWPSQTRERCSGRQQGLSCSAECPLHADGSIGSVRGLRRPQTTIDASSVVDLSADSPPMCSRPSNERFFMSHVSLLQAADVSGNRLSQNRAQTPPRERDRLGGVSARFTIIPQSHRLTESAAAETAIAMPPPGHQVRCPKGGNLGEI</sequence>
<feature type="non-terminal residue" evidence="2">
    <location>
        <position position="1"/>
    </location>
</feature>
<gene>
    <name evidence="2" type="ORF">THAOC_27295</name>
</gene>
<evidence type="ECO:0000313" key="3">
    <source>
        <dbReference type="Proteomes" id="UP000266841"/>
    </source>
</evidence>
<dbReference type="eggNOG" id="ENOG502TBA5">
    <property type="taxonomic scope" value="Eukaryota"/>
</dbReference>
<feature type="compositionally biased region" description="Basic and acidic residues" evidence="1">
    <location>
        <begin position="63"/>
        <end position="77"/>
    </location>
</feature>
<proteinExistence type="predicted"/>
<feature type="compositionally biased region" description="Polar residues" evidence="1">
    <location>
        <begin position="41"/>
        <end position="51"/>
    </location>
</feature>
<evidence type="ECO:0000256" key="1">
    <source>
        <dbReference type="SAM" id="MobiDB-lite"/>
    </source>
</evidence>
<accession>K0RJ95</accession>
<keyword evidence="3" id="KW-1185">Reference proteome</keyword>
<dbReference type="AlphaFoldDB" id="K0RJ95"/>
<dbReference type="Proteomes" id="UP000266841">
    <property type="component" value="Unassembled WGS sequence"/>
</dbReference>
<reference evidence="2 3" key="1">
    <citation type="journal article" date="2012" name="Genome Biol.">
        <title>Genome and low-iron response of an oceanic diatom adapted to chronic iron limitation.</title>
        <authorList>
            <person name="Lommer M."/>
            <person name="Specht M."/>
            <person name="Roy A.S."/>
            <person name="Kraemer L."/>
            <person name="Andreson R."/>
            <person name="Gutowska M.A."/>
            <person name="Wolf J."/>
            <person name="Bergner S.V."/>
            <person name="Schilhabel M.B."/>
            <person name="Klostermeier U.C."/>
            <person name="Beiko R.G."/>
            <person name="Rosenstiel P."/>
            <person name="Hippler M."/>
            <person name="Laroche J."/>
        </authorList>
    </citation>
    <scope>NUCLEOTIDE SEQUENCE [LARGE SCALE GENOMIC DNA]</scope>
    <source>
        <strain evidence="2 3">CCMP1005</strain>
    </source>
</reference>
<organism evidence="2 3">
    <name type="scientific">Thalassiosira oceanica</name>
    <name type="common">Marine diatom</name>
    <dbReference type="NCBI Taxonomy" id="159749"/>
    <lineage>
        <taxon>Eukaryota</taxon>
        <taxon>Sar</taxon>
        <taxon>Stramenopiles</taxon>
        <taxon>Ochrophyta</taxon>
        <taxon>Bacillariophyta</taxon>
        <taxon>Coscinodiscophyceae</taxon>
        <taxon>Thalassiosirophycidae</taxon>
        <taxon>Thalassiosirales</taxon>
        <taxon>Thalassiosiraceae</taxon>
        <taxon>Thalassiosira</taxon>
    </lineage>
</organism>